<protein>
    <submittedName>
        <fullName evidence="13">Oidioi.mRNA.OKI2018_I69.PAR.g11725.t1.cds</fullName>
    </submittedName>
</protein>
<dbReference type="InterPro" id="IPR013785">
    <property type="entry name" value="Aldolase_TIM"/>
</dbReference>
<evidence type="ECO:0000256" key="2">
    <source>
        <dbReference type="ARBA" id="ARBA00005502"/>
    </source>
</evidence>
<sequence>MTPRCDLVTAPTSVTLNEANVILMKSKKGKLPVLNDKDELVALISRTDIRKNRDYPLASKDSSKQLLVGASISTRLEDRERVRLLVDAGVDVIVIDSSQGNSHYQIDMVKYIKDKYPHLQVIGGNVVTQNQAFNLIKAGVDCLRIGMGSGSICITQEVCAVGRPQGTAVYRVCELAKKYGVPCIADGGIKNVGHVTKALSLGASTVMMGSLLAATSESPGEYFYQDGVRLKKYRGMGSLDAMKHKASQSRYFSDKDKIKVAQGVSGAVQDRGSIYDYIPYLIAGVKHGKQDLGIKSVRDMHKALYSGELRFERRSAAARGEGGVHGLYHFEKKLY</sequence>
<proteinExistence type="inferred from homology"/>
<dbReference type="PANTHER" id="PTHR11911">
    <property type="entry name" value="INOSINE-5-MONOPHOSPHATE DEHYDROGENASE RELATED"/>
    <property type="match status" value="1"/>
</dbReference>
<evidence type="ECO:0000256" key="7">
    <source>
        <dbReference type="ARBA" id="ARBA00023002"/>
    </source>
</evidence>
<dbReference type="PANTHER" id="PTHR11911:SF111">
    <property type="entry name" value="INOSINE-5'-MONOPHOSPHATE DEHYDROGENASE"/>
    <property type="match status" value="1"/>
</dbReference>
<dbReference type="PROSITE" id="PS51371">
    <property type="entry name" value="CBS"/>
    <property type="match status" value="1"/>
</dbReference>
<keyword evidence="14" id="KW-1185">Reference proteome</keyword>
<evidence type="ECO:0000256" key="1">
    <source>
        <dbReference type="ARBA" id="ARBA00001958"/>
    </source>
</evidence>
<dbReference type="InterPro" id="IPR005990">
    <property type="entry name" value="IMP_DH"/>
</dbReference>
<evidence type="ECO:0000256" key="4">
    <source>
        <dbReference type="ARBA" id="ARBA00022749"/>
    </source>
</evidence>
<evidence type="ECO:0000256" key="6">
    <source>
        <dbReference type="ARBA" id="ARBA00022958"/>
    </source>
</evidence>
<evidence type="ECO:0000256" key="3">
    <source>
        <dbReference type="ARBA" id="ARBA00022723"/>
    </source>
</evidence>
<comment type="catalytic activity">
    <reaction evidence="10">
        <text>IMP + NAD(+) + H2O = XMP + NADH + H(+)</text>
        <dbReference type="Rhea" id="RHEA:11708"/>
        <dbReference type="ChEBI" id="CHEBI:15377"/>
        <dbReference type="ChEBI" id="CHEBI:15378"/>
        <dbReference type="ChEBI" id="CHEBI:57464"/>
        <dbReference type="ChEBI" id="CHEBI:57540"/>
        <dbReference type="ChEBI" id="CHEBI:57945"/>
        <dbReference type="ChEBI" id="CHEBI:58053"/>
        <dbReference type="EC" id="1.1.1.205"/>
    </reaction>
</comment>
<evidence type="ECO:0000256" key="10">
    <source>
        <dbReference type="ARBA" id="ARBA00048028"/>
    </source>
</evidence>
<evidence type="ECO:0000256" key="9">
    <source>
        <dbReference type="ARBA" id="ARBA00023122"/>
    </source>
</evidence>
<dbReference type="CDD" id="cd00381">
    <property type="entry name" value="IMPDH"/>
    <property type="match status" value="1"/>
</dbReference>
<dbReference type="CDD" id="cd04601">
    <property type="entry name" value="CBS_pair_IMPDH"/>
    <property type="match status" value="1"/>
</dbReference>
<keyword evidence="4" id="KW-0332">GMP biosynthesis</keyword>
<evidence type="ECO:0000256" key="5">
    <source>
        <dbReference type="ARBA" id="ARBA00022755"/>
    </source>
</evidence>
<dbReference type="SMART" id="SM01240">
    <property type="entry name" value="IMPDH"/>
    <property type="match status" value="1"/>
</dbReference>
<dbReference type="Gene3D" id="3.20.20.70">
    <property type="entry name" value="Aldolase class I"/>
    <property type="match status" value="1"/>
</dbReference>
<reference evidence="13 14" key="1">
    <citation type="submission" date="2021-04" db="EMBL/GenBank/DDBJ databases">
        <authorList>
            <person name="Bliznina A."/>
        </authorList>
    </citation>
    <scope>NUCLEOTIDE SEQUENCE [LARGE SCALE GENOMIC DNA]</scope>
</reference>
<dbReference type="InterPro" id="IPR001093">
    <property type="entry name" value="IMP_DH_GMPRt"/>
</dbReference>
<keyword evidence="8" id="KW-0520">NAD</keyword>
<comment type="similarity">
    <text evidence="2">Belongs to the IMPDH/GMPR family.</text>
</comment>
<dbReference type="Pfam" id="PF00478">
    <property type="entry name" value="IMPDH"/>
    <property type="match status" value="1"/>
</dbReference>
<dbReference type="SMART" id="SM00116">
    <property type="entry name" value="CBS"/>
    <property type="match status" value="1"/>
</dbReference>
<keyword evidence="3" id="KW-0479">Metal-binding</keyword>
<evidence type="ECO:0000313" key="14">
    <source>
        <dbReference type="Proteomes" id="UP001158576"/>
    </source>
</evidence>
<keyword evidence="9 11" id="KW-0129">CBS domain</keyword>
<evidence type="ECO:0000259" key="12">
    <source>
        <dbReference type="PROSITE" id="PS51371"/>
    </source>
</evidence>
<evidence type="ECO:0000256" key="11">
    <source>
        <dbReference type="PROSITE-ProRule" id="PRU00703"/>
    </source>
</evidence>
<evidence type="ECO:0000313" key="13">
    <source>
        <dbReference type="EMBL" id="CAG5088085.1"/>
    </source>
</evidence>
<dbReference type="EMBL" id="OU015568">
    <property type="protein sequence ID" value="CAG5088085.1"/>
    <property type="molecule type" value="Genomic_DNA"/>
</dbReference>
<feature type="domain" description="CBS" evidence="12">
    <location>
        <begin position="1"/>
        <end position="59"/>
    </location>
</feature>
<evidence type="ECO:0000256" key="8">
    <source>
        <dbReference type="ARBA" id="ARBA00023027"/>
    </source>
</evidence>
<gene>
    <name evidence="13" type="ORF">OKIOD_LOCUS3283</name>
</gene>
<organism evidence="13 14">
    <name type="scientific">Oikopleura dioica</name>
    <name type="common">Tunicate</name>
    <dbReference type="NCBI Taxonomy" id="34765"/>
    <lineage>
        <taxon>Eukaryota</taxon>
        <taxon>Metazoa</taxon>
        <taxon>Chordata</taxon>
        <taxon>Tunicata</taxon>
        <taxon>Appendicularia</taxon>
        <taxon>Copelata</taxon>
        <taxon>Oikopleuridae</taxon>
        <taxon>Oikopleura</taxon>
    </lineage>
</organism>
<keyword evidence="6" id="KW-0630">Potassium</keyword>
<dbReference type="SUPFAM" id="SSF51412">
    <property type="entry name" value="Inosine monophosphate dehydrogenase (IMPDH)"/>
    <property type="match status" value="1"/>
</dbReference>
<keyword evidence="7" id="KW-0560">Oxidoreductase</keyword>
<dbReference type="InterPro" id="IPR015875">
    <property type="entry name" value="IMP_DH/GMP_Rdtase_CS"/>
</dbReference>
<dbReference type="InterPro" id="IPR000644">
    <property type="entry name" value="CBS_dom"/>
</dbReference>
<dbReference type="PROSITE" id="PS00487">
    <property type="entry name" value="IMP_DH_GMP_RED"/>
    <property type="match status" value="1"/>
</dbReference>
<name>A0ABN7S3D6_OIKDI</name>
<keyword evidence="5" id="KW-0658">Purine biosynthesis</keyword>
<comment type="cofactor">
    <cofactor evidence="1">
        <name>K(+)</name>
        <dbReference type="ChEBI" id="CHEBI:29103"/>
    </cofactor>
</comment>
<dbReference type="Proteomes" id="UP001158576">
    <property type="component" value="Chromosome PAR"/>
</dbReference>
<accession>A0ABN7S3D6</accession>